<dbReference type="InterPro" id="IPR050832">
    <property type="entry name" value="Bact_Acetyltransf"/>
</dbReference>
<dbReference type="RefSeq" id="WP_275682027.1">
    <property type="nucleotide sequence ID" value="NZ_JAJLJH010000002.1"/>
</dbReference>
<dbReference type="InterPro" id="IPR016181">
    <property type="entry name" value="Acyl_CoA_acyltransferase"/>
</dbReference>
<dbReference type="Pfam" id="PF00583">
    <property type="entry name" value="Acetyltransf_1"/>
    <property type="match status" value="1"/>
</dbReference>
<dbReference type="AlphaFoldDB" id="A0A9X1YJL9"/>
<dbReference type="EMBL" id="JAJLJH010000002">
    <property type="protein sequence ID" value="MCK9685993.1"/>
    <property type="molecule type" value="Genomic_DNA"/>
</dbReference>
<keyword evidence="5" id="KW-1185">Reference proteome</keyword>
<gene>
    <name evidence="4" type="ORF">LPC04_09760</name>
</gene>
<evidence type="ECO:0000256" key="1">
    <source>
        <dbReference type="ARBA" id="ARBA00022679"/>
    </source>
</evidence>
<name>A0A9X1YJL9_9BURK</name>
<accession>A0A9X1YJL9</accession>
<dbReference type="Gene3D" id="3.40.630.30">
    <property type="match status" value="1"/>
</dbReference>
<organism evidence="4 5">
    <name type="scientific">Scleromatobacter humisilvae</name>
    <dbReference type="NCBI Taxonomy" id="2897159"/>
    <lineage>
        <taxon>Bacteria</taxon>
        <taxon>Pseudomonadati</taxon>
        <taxon>Pseudomonadota</taxon>
        <taxon>Betaproteobacteria</taxon>
        <taxon>Burkholderiales</taxon>
        <taxon>Sphaerotilaceae</taxon>
        <taxon>Scleromatobacter</taxon>
    </lineage>
</organism>
<evidence type="ECO:0000256" key="2">
    <source>
        <dbReference type="ARBA" id="ARBA00023315"/>
    </source>
</evidence>
<dbReference type="GO" id="GO:0016747">
    <property type="term" value="F:acyltransferase activity, transferring groups other than amino-acyl groups"/>
    <property type="evidence" value="ECO:0007669"/>
    <property type="project" value="InterPro"/>
</dbReference>
<keyword evidence="1" id="KW-0808">Transferase</keyword>
<evidence type="ECO:0000259" key="3">
    <source>
        <dbReference type="PROSITE" id="PS51186"/>
    </source>
</evidence>
<dbReference type="PROSITE" id="PS51186">
    <property type="entry name" value="GNAT"/>
    <property type="match status" value="1"/>
</dbReference>
<dbReference type="SUPFAM" id="SSF55729">
    <property type="entry name" value="Acyl-CoA N-acyltransferases (Nat)"/>
    <property type="match status" value="1"/>
</dbReference>
<keyword evidence="2" id="KW-0012">Acyltransferase</keyword>
<proteinExistence type="predicted"/>
<reference evidence="4" key="1">
    <citation type="submission" date="2021-11" db="EMBL/GenBank/DDBJ databases">
        <title>BS-T2-15 a new species belonging to the Comamonadaceae family isolated from the soil of a French oak forest.</title>
        <authorList>
            <person name="Mieszkin S."/>
            <person name="Alain K."/>
        </authorList>
    </citation>
    <scope>NUCLEOTIDE SEQUENCE</scope>
    <source>
        <strain evidence="4">BS-T2-15</strain>
    </source>
</reference>
<dbReference type="Proteomes" id="UP001139353">
    <property type="component" value="Unassembled WGS sequence"/>
</dbReference>
<protein>
    <submittedName>
        <fullName evidence="4">GNAT family N-acetyltransferase</fullName>
    </submittedName>
</protein>
<evidence type="ECO:0000313" key="5">
    <source>
        <dbReference type="Proteomes" id="UP001139353"/>
    </source>
</evidence>
<dbReference type="InterPro" id="IPR000182">
    <property type="entry name" value="GNAT_dom"/>
</dbReference>
<sequence>MLSHLTIRLATRADAGAIAALSRDEIEAGLPWTWRAPRVRRAIDDPDTNVIVVGPPGAAAAFGVMYYAEDDAHLLLFAVHRSQQRRGVGSALLQWLEDAARAAGAQRIRVEARMDNEAARSFYSERGYHERTIVRRMYSDRLDGVRLEKWLRT</sequence>
<feature type="domain" description="N-acetyltransferase" evidence="3">
    <location>
        <begin position="5"/>
        <end position="152"/>
    </location>
</feature>
<evidence type="ECO:0000313" key="4">
    <source>
        <dbReference type="EMBL" id="MCK9685993.1"/>
    </source>
</evidence>
<dbReference type="PANTHER" id="PTHR43877">
    <property type="entry name" value="AMINOALKYLPHOSPHONATE N-ACETYLTRANSFERASE-RELATED-RELATED"/>
    <property type="match status" value="1"/>
</dbReference>
<dbReference type="CDD" id="cd04301">
    <property type="entry name" value="NAT_SF"/>
    <property type="match status" value="1"/>
</dbReference>
<comment type="caution">
    <text evidence="4">The sequence shown here is derived from an EMBL/GenBank/DDBJ whole genome shotgun (WGS) entry which is preliminary data.</text>
</comment>